<sequence length="317" mass="35878">MGLFTSSPPPRQKPPRIPTDTVIPFHFFDDQVYARALIMHFSYRFDAVLDVGKLKGALERLVEMDGWRKLGARVREGENGRLEYHVPEKYTEERPGFNWTQDAHQTSIDEHELASQLPKTPTDATRPVLFEAPARFYPLITTPATPKHIDDWLYTDAAPLSIHITSFTDATLVSLNWGHYLWDALGRVSFMHAWIAVLDGRDADVPPMVGYDRDPFDHVGTQVPPEKYLLHDAVLTGWRWWLFVFNMIVESLWYPKQEGRAIFLPGTFVQRLRDGAIASLPVDADGNAPFLSEATNMRGLVDDALPPGAAYMGNATM</sequence>
<protein>
    <submittedName>
        <fullName evidence="1">Transcriptional regulator sdnM-like</fullName>
    </submittedName>
</protein>
<name>A0A9W7VYU2_9PEZI</name>
<dbReference type="InterPro" id="IPR023213">
    <property type="entry name" value="CAT-like_dom_sf"/>
</dbReference>
<dbReference type="Gene3D" id="3.30.559.10">
    <property type="entry name" value="Chloramphenicol acetyltransferase-like domain"/>
    <property type="match status" value="1"/>
</dbReference>
<proteinExistence type="predicted"/>
<reference evidence="1 2" key="1">
    <citation type="journal article" date="2018" name="IMA Fungus">
        <title>IMA Genome-F 10: Nine draft genome sequences of Claviceps purpurea s.lat., including C. arundinis, C. humidiphila, and C. cf. spartinae, pseudomolecules for the pitch canker pathogen Fusarium circinatum, draft genome of Davidsoniella eucalypti, Grosmannia galeiformis, Quambalaria eucalypti, and Teratosphaeria destructans.</title>
        <authorList>
            <person name="Wingfield B.D."/>
            <person name="Liu M."/>
            <person name="Nguyen H.D."/>
            <person name="Lane F.A."/>
            <person name="Morgan S.W."/>
            <person name="De Vos L."/>
            <person name="Wilken P.M."/>
            <person name="Duong T.A."/>
            <person name="Aylward J."/>
            <person name="Coetzee M.P."/>
            <person name="Dadej K."/>
            <person name="De Beer Z.W."/>
            <person name="Findlay W."/>
            <person name="Havenga M."/>
            <person name="Kolarik M."/>
            <person name="Menzies J.G."/>
            <person name="Naidoo K."/>
            <person name="Pochopski O."/>
            <person name="Shoukouhi P."/>
            <person name="Santana Q.C."/>
            <person name="Seifert K.A."/>
            <person name="Soal N."/>
            <person name="Steenkamp E.T."/>
            <person name="Tatham C.T."/>
            <person name="van der Nest M.A."/>
            <person name="Wingfield M.J."/>
        </authorList>
    </citation>
    <scope>NUCLEOTIDE SEQUENCE [LARGE SCALE GENOMIC DNA]</scope>
    <source>
        <strain evidence="1">CMW44962</strain>
    </source>
</reference>
<dbReference type="Proteomes" id="UP001138500">
    <property type="component" value="Unassembled WGS sequence"/>
</dbReference>
<evidence type="ECO:0000313" key="1">
    <source>
        <dbReference type="EMBL" id="KAH9818954.1"/>
    </source>
</evidence>
<organism evidence="1 2">
    <name type="scientific">Teratosphaeria destructans</name>
    <dbReference type="NCBI Taxonomy" id="418781"/>
    <lineage>
        <taxon>Eukaryota</taxon>
        <taxon>Fungi</taxon>
        <taxon>Dikarya</taxon>
        <taxon>Ascomycota</taxon>
        <taxon>Pezizomycotina</taxon>
        <taxon>Dothideomycetes</taxon>
        <taxon>Dothideomycetidae</taxon>
        <taxon>Mycosphaerellales</taxon>
        <taxon>Teratosphaeriaceae</taxon>
        <taxon>Teratosphaeria</taxon>
    </lineage>
</organism>
<comment type="caution">
    <text evidence="1">The sequence shown here is derived from an EMBL/GenBank/DDBJ whole genome shotgun (WGS) entry which is preliminary data.</text>
</comment>
<dbReference type="OrthoDB" id="21502at2759"/>
<accession>A0A9W7VYU2</accession>
<feature type="non-terminal residue" evidence="1">
    <location>
        <position position="317"/>
    </location>
</feature>
<gene>
    <name evidence="1" type="ORF">Tdes44962_MAKER10354</name>
</gene>
<dbReference type="AlphaFoldDB" id="A0A9W7VYU2"/>
<dbReference type="EMBL" id="RIBY02002342">
    <property type="protein sequence ID" value="KAH9818954.1"/>
    <property type="molecule type" value="Genomic_DNA"/>
</dbReference>
<reference evidence="1 2" key="2">
    <citation type="journal article" date="2021" name="Curr. Genet.">
        <title>Genetic response to nitrogen starvation in the aggressive Eucalyptus foliar pathogen Teratosphaeria destructans.</title>
        <authorList>
            <person name="Havenga M."/>
            <person name="Wingfield B.D."/>
            <person name="Wingfield M.J."/>
            <person name="Dreyer L.L."/>
            <person name="Roets F."/>
            <person name="Aylward J."/>
        </authorList>
    </citation>
    <scope>NUCLEOTIDE SEQUENCE [LARGE SCALE GENOMIC DNA]</scope>
    <source>
        <strain evidence="1">CMW44962</strain>
    </source>
</reference>
<keyword evidence="2" id="KW-1185">Reference proteome</keyword>
<evidence type="ECO:0000313" key="2">
    <source>
        <dbReference type="Proteomes" id="UP001138500"/>
    </source>
</evidence>